<feature type="transmembrane region" description="Helical" evidence="7">
    <location>
        <begin position="271"/>
        <end position="293"/>
    </location>
</feature>
<feature type="transmembrane region" description="Helical" evidence="7">
    <location>
        <begin position="361"/>
        <end position="387"/>
    </location>
</feature>
<evidence type="ECO:0000256" key="5">
    <source>
        <dbReference type="ARBA" id="ARBA00022989"/>
    </source>
</evidence>
<dbReference type="PANTHER" id="PTHR42718:SF47">
    <property type="entry name" value="METHYL VIOLOGEN RESISTANCE PROTEIN SMVA"/>
    <property type="match status" value="1"/>
</dbReference>
<organism evidence="9 10">
    <name type="scientific">Murinocardiopsis flavida</name>
    <dbReference type="NCBI Taxonomy" id="645275"/>
    <lineage>
        <taxon>Bacteria</taxon>
        <taxon>Bacillati</taxon>
        <taxon>Actinomycetota</taxon>
        <taxon>Actinomycetes</taxon>
        <taxon>Streptosporangiales</taxon>
        <taxon>Nocardiopsidaceae</taxon>
        <taxon>Murinocardiopsis</taxon>
    </lineage>
</organism>
<dbReference type="RefSeq" id="WP_106580750.1">
    <property type="nucleotide sequence ID" value="NZ_PYGA01000001.1"/>
</dbReference>
<accession>A0A2P8DTJ6</accession>
<feature type="transmembrane region" description="Helical" evidence="7">
    <location>
        <begin position="408"/>
        <end position="425"/>
    </location>
</feature>
<dbReference type="PROSITE" id="PS50850">
    <property type="entry name" value="MFS"/>
    <property type="match status" value="1"/>
</dbReference>
<dbReference type="GO" id="GO:0005886">
    <property type="term" value="C:plasma membrane"/>
    <property type="evidence" value="ECO:0007669"/>
    <property type="project" value="UniProtKB-SubCell"/>
</dbReference>
<gene>
    <name evidence="9" type="ORF">CLV63_1016</name>
</gene>
<feature type="transmembrane region" description="Helical" evidence="7">
    <location>
        <begin position="305"/>
        <end position="328"/>
    </location>
</feature>
<dbReference type="AlphaFoldDB" id="A0A2P8DTJ6"/>
<keyword evidence="2" id="KW-0813">Transport</keyword>
<dbReference type="InterPro" id="IPR011701">
    <property type="entry name" value="MFS"/>
</dbReference>
<dbReference type="CDD" id="cd17321">
    <property type="entry name" value="MFS_MMR_MDR_like"/>
    <property type="match status" value="1"/>
</dbReference>
<dbReference type="GO" id="GO:0022857">
    <property type="term" value="F:transmembrane transporter activity"/>
    <property type="evidence" value="ECO:0007669"/>
    <property type="project" value="InterPro"/>
</dbReference>
<dbReference type="InterPro" id="IPR020846">
    <property type="entry name" value="MFS_dom"/>
</dbReference>
<name>A0A2P8DTJ6_9ACTN</name>
<feature type="transmembrane region" description="Helical" evidence="7">
    <location>
        <begin position="141"/>
        <end position="164"/>
    </location>
</feature>
<feature type="transmembrane region" description="Helical" evidence="7">
    <location>
        <begin position="170"/>
        <end position="192"/>
    </location>
</feature>
<dbReference type="PANTHER" id="PTHR42718">
    <property type="entry name" value="MAJOR FACILITATOR SUPERFAMILY MULTIDRUG TRANSPORTER MFSC"/>
    <property type="match status" value="1"/>
</dbReference>
<evidence type="ECO:0000259" key="8">
    <source>
        <dbReference type="PROSITE" id="PS50850"/>
    </source>
</evidence>
<dbReference type="Proteomes" id="UP000240542">
    <property type="component" value="Unassembled WGS sequence"/>
</dbReference>
<feature type="transmembrane region" description="Helical" evidence="7">
    <location>
        <begin position="54"/>
        <end position="71"/>
    </location>
</feature>
<feature type="domain" description="Major facilitator superfamily (MFS) profile" evidence="8">
    <location>
        <begin position="17"/>
        <end position="504"/>
    </location>
</feature>
<dbReference type="OrthoDB" id="3218509at2"/>
<keyword evidence="5 7" id="KW-1133">Transmembrane helix</keyword>
<dbReference type="InterPro" id="IPR036259">
    <property type="entry name" value="MFS_trans_sf"/>
</dbReference>
<feature type="transmembrane region" description="Helical" evidence="7">
    <location>
        <begin position="335"/>
        <end position="355"/>
    </location>
</feature>
<evidence type="ECO:0000256" key="2">
    <source>
        <dbReference type="ARBA" id="ARBA00022448"/>
    </source>
</evidence>
<dbReference type="SUPFAM" id="SSF103473">
    <property type="entry name" value="MFS general substrate transporter"/>
    <property type="match status" value="1"/>
</dbReference>
<keyword evidence="4 7" id="KW-0812">Transmembrane</keyword>
<feature type="transmembrane region" description="Helical" evidence="7">
    <location>
        <begin position="481"/>
        <end position="501"/>
    </location>
</feature>
<dbReference type="Gene3D" id="1.20.1250.20">
    <property type="entry name" value="MFS general substrate transporter like domains"/>
    <property type="match status" value="1"/>
</dbReference>
<keyword evidence="10" id="KW-1185">Reference proteome</keyword>
<feature type="transmembrane region" description="Helical" evidence="7">
    <location>
        <begin position="83"/>
        <end position="102"/>
    </location>
</feature>
<protein>
    <submittedName>
        <fullName evidence="9">DHA2 family multidrug resistance protein-like MFS transporter</fullName>
    </submittedName>
</protein>
<dbReference type="Gene3D" id="1.20.1720.10">
    <property type="entry name" value="Multidrug resistance protein D"/>
    <property type="match status" value="1"/>
</dbReference>
<comment type="subcellular location">
    <subcellularLocation>
        <location evidence="1">Cell membrane</location>
        <topology evidence="1">Multi-pass membrane protein</topology>
    </subcellularLocation>
</comment>
<sequence>MAVPSPGTKAGLKEWVGLAVLTLPVLIISMTMTVLFFALPALTAELSPTSAQQLWIVDTYLFMLAALLIPMGNLGDRIGRRRLLLLGSLAFGATSAIAAYAPTPEMLIAARAVQGVGAATLMPPTLALIRNMFHNDRQRQAAIAVWAAAFAVGSVVGPIVGGWMLETFVWWGSVFLMNVPVMALLLIVGPLLLPEYRDPKPGRFDIVSAVLVLLAVLPLIYALKRFAEEEYGLMVWGVAAVGIVFLVVFIYRQRVLRDPMLDLALFRSRSFTMAIIGVTLAIFALVGMFYYITQYLILVLDMRPLVAGVLTLPAALTAVAGSVLGAGITRWVKPGIMIGLGMIAMAGGFALITQLTPTLSIPLLVGGLMLLGWGVGSVQALASDMIVASAPKEKAGAASGLLESATEFGAAIGTAVLGAIGAAVYRNSITDTLPGGLPENVVAAAHETLGAARHAADELPEEIGNALISSATGAYIDGMQAAAVTGTVLMTAMGLVMIATLRRAPTSEPAEPPSSALEPSGR</sequence>
<feature type="transmembrane region" description="Helical" evidence="7">
    <location>
        <begin position="204"/>
        <end position="221"/>
    </location>
</feature>
<dbReference type="Pfam" id="PF07690">
    <property type="entry name" value="MFS_1"/>
    <property type="match status" value="1"/>
</dbReference>
<evidence type="ECO:0000256" key="7">
    <source>
        <dbReference type="SAM" id="Phobius"/>
    </source>
</evidence>
<comment type="caution">
    <text evidence="9">The sequence shown here is derived from an EMBL/GenBank/DDBJ whole genome shotgun (WGS) entry which is preliminary data.</text>
</comment>
<keyword evidence="6 7" id="KW-0472">Membrane</keyword>
<proteinExistence type="predicted"/>
<keyword evidence="3" id="KW-1003">Cell membrane</keyword>
<feature type="transmembrane region" description="Helical" evidence="7">
    <location>
        <begin position="108"/>
        <end position="129"/>
    </location>
</feature>
<feature type="transmembrane region" description="Helical" evidence="7">
    <location>
        <begin position="233"/>
        <end position="251"/>
    </location>
</feature>
<evidence type="ECO:0000313" key="10">
    <source>
        <dbReference type="Proteomes" id="UP000240542"/>
    </source>
</evidence>
<evidence type="ECO:0000256" key="1">
    <source>
        <dbReference type="ARBA" id="ARBA00004651"/>
    </source>
</evidence>
<evidence type="ECO:0000313" key="9">
    <source>
        <dbReference type="EMBL" id="PSL00532.1"/>
    </source>
</evidence>
<feature type="transmembrane region" description="Helical" evidence="7">
    <location>
        <begin position="15"/>
        <end position="42"/>
    </location>
</feature>
<evidence type="ECO:0000256" key="4">
    <source>
        <dbReference type="ARBA" id="ARBA00022692"/>
    </source>
</evidence>
<reference evidence="9 10" key="1">
    <citation type="submission" date="2018-03" db="EMBL/GenBank/DDBJ databases">
        <title>Genomic Encyclopedia of Archaeal and Bacterial Type Strains, Phase II (KMG-II): from individual species to whole genera.</title>
        <authorList>
            <person name="Goeker M."/>
        </authorList>
    </citation>
    <scope>NUCLEOTIDE SEQUENCE [LARGE SCALE GENOMIC DNA]</scope>
    <source>
        <strain evidence="9 10">DSM 45312</strain>
    </source>
</reference>
<dbReference type="EMBL" id="PYGA01000001">
    <property type="protein sequence ID" value="PSL00532.1"/>
    <property type="molecule type" value="Genomic_DNA"/>
</dbReference>
<evidence type="ECO:0000256" key="6">
    <source>
        <dbReference type="ARBA" id="ARBA00023136"/>
    </source>
</evidence>
<evidence type="ECO:0000256" key="3">
    <source>
        <dbReference type="ARBA" id="ARBA00022475"/>
    </source>
</evidence>